<dbReference type="EMBL" id="FXBM01000004">
    <property type="protein sequence ID" value="SMH51051.1"/>
    <property type="molecule type" value="Genomic_DNA"/>
</dbReference>
<dbReference type="OrthoDB" id="8953110at2"/>
<feature type="region of interest" description="Disordered" evidence="1">
    <location>
        <begin position="346"/>
        <end position="368"/>
    </location>
</feature>
<sequence>MTVHTATTFEVRLDDPLGSSRLLTETLREPEPGEIVLEVERFGLTSNNLTYALLGNETPTRYWDAFPAADGWGRVPAWGSARVIDGDESVARPGERFVGLLPMADRFVFAGRRAEDGVLVGSATGRNAMPSMYRDLHRVEDEDAAQGSAAEVLLRPFFTFAALLAREVSDGGAETAVVTSASSKAGLLLGRLLQQGGVRTVGLTAAPRVAATESTGAFTEVRSYSDVSGLTAEGRTVLLDIAGNAEVSSAVARQLSDDLARIIVVGATHHDAAAGAAEPDDSPSPEVDLFDTAEHEAGYSEEHGAAALRALEDDAREALLPWASRWIQLDEVEGVGSLEEAWRTVQEPPASPLRGIVVTASPRRGDPR</sequence>
<dbReference type="Gene3D" id="3.40.50.720">
    <property type="entry name" value="NAD(P)-binding Rossmann-like Domain"/>
    <property type="match status" value="1"/>
</dbReference>
<proteinExistence type="predicted"/>
<evidence type="ECO:0008006" key="4">
    <source>
        <dbReference type="Google" id="ProtNLM"/>
    </source>
</evidence>
<name>A0A1X7PI65_9MICO</name>
<evidence type="ECO:0000313" key="2">
    <source>
        <dbReference type="EMBL" id="SMH51051.1"/>
    </source>
</evidence>
<keyword evidence="3" id="KW-1185">Reference proteome</keyword>
<reference evidence="3" key="1">
    <citation type="submission" date="2017-04" db="EMBL/GenBank/DDBJ databases">
        <authorList>
            <person name="Varghese N."/>
            <person name="Submissions S."/>
        </authorList>
    </citation>
    <scope>NUCLEOTIDE SEQUENCE [LARGE SCALE GENOMIC DNA]</scope>
    <source>
        <strain evidence="3">VKM Ac-2121</strain>
    </source>
</reference>
<protein>
    <recommendedName>
        <fullName evidence="4">DUF2855 family protein</fullName>
    </recommendedName>
</protein>
<gene>
    <name evidence="2" type="ORF">SAMN06295885_3683</name>
</gene>
<dbReference type="InterPro" id="IPR021276">
    <property type="entry name" value="DUF2855"/>
</dbReference>
<evidence type="ECO:0000256" key="1">
    <source>
        <dbReference type="SAM" id="MobiDB-lite"/>
    </source>
</evidence>
<organism evidence="2 3">
    <name type="scientific">Rathayibacter oskolensis</name>
    <dbReference type="NCBI Taxonomy" id="1891671"/>
    <lineage>
        <taxon>Bacteria</taxon>
        <taxon>Bacillati</taxon>
        <taxon>Actinomycetota</taxon>
        <taxon>Actinomycetes</taxon>
        <taxon>Micrococcales</taxon>
        <taxon>Microbacteriaceae</taxon>
        <taxon>Rathayibacter</taxon>
    </lineage>
</organism>
<dbReference type="Pfam" id="PF11017">
    <property type="entry name" value="DUF2855"/>
    <property type="match status" value="1"/>
</dbReference>
<dbReference type="Gene3D" id="3.90.180.10">
    <property type="entry name" value="Medium-chain alcohol dehydrogenases, catalytic domain"/>
    <property type="match status" value="1"/>
</dbReference>
<dbReference type="AlphaFoldDB" id="A0A1X7PI65"/>
<accession>A0A1X7PI65</accession>
<dbReference type="Proteomes" id="UP000193711">
    <property type="component" value="Unassembled WGS sequence"/>
</dbReference>
<dbReference type="STRING" id="1891671.SAMN06295885_3683"/>
<evidence type="ECO:0000313" key="3">
    <source>
        <dbReference type="Proteomes" id="UP000193711"/>
    </source>
</evidence>
<dbReference type="RefSeq" id="WP_085478059.1">
    <property type="nucleotide sequence ID" value="NZ_FXBM01000004.1"/>
</dbReference>